<feature type="region of interest" description="Disordered" evidence="1">
    <location>
        <begin position="519"/>
        <end position="540"/>
    </location>
</feature>
<sequence>MNIKSSLYICILAFQLFFISAQSSLNIKTFKKIKIIDTKNCNEKGFLSVVRLSTVKTTNVVFYQSSSVSDVKKCKVAVSGAKNHYLFYRNSNGTIACGTSEEYGTNLNSISVTNGNSTDTSFAGNVGSQNSEYTLVVGVTHGDLGPSETLCLSDVKDDSVILSQNVSIEKSVMNNTVERTRYLDFSPRKYCKNQIKNTNLTISSQSKLVGVYDINCNQNYYTVFFKLSSPTNNTASILFNLENTLHRCNVTLDSNVNNTSAYVQVLKGAVRCGTGNPITGTVSNESVFFSPVLYQLVSKKLVVVTENTSVESSFSICHSDDCKLQSGTVEPSTVQERTLQDIGSVVQSAIKRNYCEQQVYKALQLEKNEKTNTLRYLNPCFDDQFTFMFNSTIIDKAKEGIAFFGLTRSNGVLFDFDLFSMMLPSTAINCGFFLQVNEKYIIAGIGGIFNGFGSCPFQVLSVASHTNPLPINNVELLIDNISITTPNMVCLSDACPNSNNTTQINPSILSIIESQSQPTSSPISISSSSQSGPPASGVSSTLSTTEIFSTLIPNNEISSTSISNTSSIFSTNNETTTTLLLSTTSTFTALSTKSILTTETIKITSTTTEFLPTSTQQGNSTITSSTQSGNSTVTSSTQSGNSTVTSSTQQGNITVTSSTQQGNITVTSSTQQGNSTITSSTQSGNSTTPSSTQSGSSTAPSSTITNGIISLEGEEGFEIGASSEEDSEIDIFRTSKENKDTKNNNEKIAANKGSTNRMAVATEPDKNLAGLQLVLKEEYQNLKNLTFLRVELINSTKTTTEYSSSTITHSTQTTTMTVNTFTII</sequence>
<feature type="region of interest" description="Disordered" evidence="1">
    <location>
        <begin position="611"/>
        <end position="704"/>
    </location>
</feature>
<keyword evidence="4" id="KW-1185">Reference proteome</keyword>
<name>A0A2U1JET8_SMIAN</name>
<reference evidence="3 4" key="1">
    <citation type="journal article" date="2018" name="MBio">
        <title>Comparative Genomics Reveals the Core Gene Toolbox for the Fungus-Insect Symbiosis.</title>
        <authorList>
            <person name="Wang Y."/>
            <person name="Stata M."/>
            <person name="Wang W."/>
            <person name="Stajich J.E."/>
            <person name="White M.M."/>
            <person name="Moncalvo J.M."/>
        </authorList>
    </citation>
    <scope>NUCLEOTIDE SEQUENCE [LARGE SCALE GENOMIC DNA]</scope>
    <source>
        <strain evidence="3 4">AUS-126-30</strain>
    </source>
</reference>
<gene>
    <name evidence="3" type="ORF">BB558_000278</name>
</gene>
<organism evidence="3 4">
    <name type="scientific">Smittium angustum</name>
    <dbReference type="NCBI Taxonomy" id="133377"/>
    <lineage>
        <taxon>Eukaryota</taxon>
        <taxon>Fungi</taxon>
        <taxon>Fungi incertae sedis</taxon>
        <taxon>Zoopagomycota</taxon>
        <taxon>Kickxellomycotina</taxon>
        <taxon>Harpellomycetes</taxon>
        <taxon>Harpellales</taxon>
        <taxon>Legeriomycetaceae</taxon>
        <taxon>Smittium</taxon>
    </lineage>
</organism>
<feature type="compositionally biased region" description="Low complexity" evidence="1">
    <location>
        <begin position="667"/>
        <end position="704"/>
    </location>
</feature>
<evidence type="ECO:0000313" key="3">
    <source>
        <dbReference type="EMBL" id="PWA03601.1"/>
    </source>
</evidence>
<feature type="compositionally biased region" description="Polar residues" evidence="1">
    <location>
        <begin position="616"/>
        <end position="666"/>
    </location>
</feature>
<dbReference type="AlphaFoldDB" id="A0A2U1JET8"/>
<dbReference type="Proteomes" id="UP000245591">
    <property type="component" value="Unassembled WGS sequence"/>
</dbReference>
<proteinExistence type="predicted"/>
<evidence type="ECO:0000256" key="2">
    <source>
        <dbReference type="SAM" id="SignalP"/>
    </source>
</evidence>
<feature type="chain" id="PRO_5015514091" evidence="2">
    <location>
        <begin position="22"/>
        <end position="824"/>
    </location>
</feature>
<evidence type="ECO:0000256" key="1">
    <source>
        <dbReference type="SAM" id="MobiDB-lite"/>
    </source>
</evidence>
<evidence type="ECO:0000313" key="4">
    <source>
        <dbReference type="Proteomes" id="UP000245591"/>
    </source>
</evidence>
<accession>A0A2U1JET8</accession>
<dbReference type="EMBL" id="MBFU01000011">
    <property type="protein sequence ID" value="PWA03601.1"/>
    <property type="molecule type" value="Genomic_DNA"/>
</dbReference>
<keyword evidence="2" id="KW-0732">Signal</keyword>
<protein>
    <submittedName>
        <fullName evidence="3">Uncharacterized protein</fullName>
    </submittedName>
</protein>
<comment type="caution">
    <text evidence="3">The sequence shown here is derived from an EMBL/GenBank/DDBJ whole genome shotgun (WGS) entry which is preliminary data.</text>
</comment>
<feature type="signal peptide" evidence="2">
    <location>
        <begin position="1"/>
        <end position="21"/>
    </location>
</feature>